<dbReference type="EMBL" id="AP014940">
    <property type="protein sequence ID" value="BAV95582.1"/>
    <property type="molecule type" value="Genomic_DNA"/>
</dbReference>
<gene>
    <name evidence="1" type="ORF">LEN_0095</name>
</gene>
<organism evidence="1 2">
    <name type="scientific">Lysobacter enzymogenes</name>
    <dbReference type="NCBI Taxonomy" id="69"/>
    <lineage>
        <taxon>Bacteria</taxon>
        <taxon>Pseudomonadati</taxon>
        <taxon>Pseudomonadota</taxon>
        <taxon>Gammaproteobacteria</taxon>
        <taxon>Lysobacterales</taxon>
        <taxon>Lysobacteraceae</taxon>
        <taxon>Lysobacter</taxon>
    </lineage>
</organism>
<accession>A0AAU9AC34</accession>
<dbReference type="RefSeq" id="WP_096376220.1">
    <property type="nucleotide sequence ID" value="NZ_AP014940.1"/>
</dbReference>
<proteinExistence type="predicted"/>
<protein>
    <submittedName>
        <fullName evidence="1">Uncharacterized protein</fullName>
    </submittedName>
</protein>
<dbReference type="Proteomes" id="UP000218824">
    <property type="component" value="Chromosome"/>
</dbReference>
<name>A0AAU9AC34_LYSEN</name>
<sequence>MQRIKLMPDYECFALWDENAVANLDADALPISAQLKARIHRWEDAYDATLDRDDPARSGFASERDLHAFDEEGRALWRCLRQELGDAYAVRYFSPISATVIDP</sequence>
<dbReference type="GeneID" id="83062036"/>
<evidence type="ECO:0000313" key="2">
    <source>
        <dbReference type="Proteomes" id="UP000218824"/>
    </source>
</evidence>
<reference evidence="1 2" key="1">
    <citation type="journal article" date="2017" name="DNA Res.">
        <title>Complete genome sequence and expression profile of the commercial lytic enzyme producer Lysobacter enzymogenes M497-1.</title>
        <authorList>
            <person name="Takami H."/>
            <person name="Toyoda A."/>
            <person name="Uchiyama I."/>
            <person name="Itoh T."/>
            <person name="Takaki Y."/>
            <person name="Arai W."/>
            <person name="Nishi S."/>
            <person name="Kawai M."/>
            <person name="Shinya K."/>
            <person name="Ikeda H."/>
        </authorList>
    </citation>
    <scope>NUCLEOTIDE SEQUENCE [LARGE SCALE GENOMIC DNA]</scope>
    <source>
        <strain evidence="1 2">M497-1</strain>
    </source>
</reference>
<evidence type="ECO:0000313" key="1">
    <source>
        <dbReference type="EMBL" id="BAV95582.1"/>
    </source>
</evidence>
<dbReference type="AlphaFoldDB" id="A0AAU9AC34"/>
<dbReference type="KEGG" id="lem:LEN_0095"/>